<evidence type="ECO:0000256" key="1">
    <source>
        <dbReference type="SAM" id="Coils"/>
    </source>
</evidence>
<feature type="coiled-coil region" evidence="1">
    <location>
        <begin position="35"/>
        <end position="69"/>
    </location>
</feature>
<gene>
    <name evidence="3" type="ORF">KFE25_008443</name>
</gene>
<reference evidence="3" key="1">
    <citation type="submission" date="2021-05" db="EMBL/GenBank/DDBJ databases">
        <title>The genome of the haptophyte Pavlova lutheri (Diacronema luteri, Pavlovales) - a model for lipid biosynthesis in eukaryotic algae.</title>
        <authorList>
            <person name="Hulatt C.J."/>
            <person name="Posewitz M.C."/>
        </authorList>
    </citation>
    <scope>NUCLEOTIDE SEQUENCE</scope>
    <source>
        <strain evidence="3">NIVA-4/92</strain>
    </source>
</reference>
<accession>A0A8J6C4V8</accession>
<dbReference type="Proteomes" id="UP000751190">
    <property type="component" value="Unassembled WGS sequence"/>
</dbReference>
<feature type="region of interest" description="Disordered" evidence="2">
    <location>
        <begin position="75"/>
        <end position="96"/>
    </location>
</feature>
<comment type="caution">
    <text evidence="3">The sequence shown here is derived from an EMBL/GenBank/DDBJ whole genome shotgun (WGS) entry which is preliminary data.</text>
</comment>
<keyword evidence="1" id="KW-0175">Coiled coil</keyword>
<evidence type="ECO:0000313" key="4">
    <source>
        <dbReference type="Proteomes" id="UP000751190"/>
    </source>
</evidence>
<dbReference type="AlphaFoldDB" id="A0A8J6C4V8"/>
<sequence>MSADDKKEGQGLLGKISDAKDTLVSQVASVAGMGENNHEKALDKALDEAEAAKERATQAIKESAAKEQAVRAIDEGAEKAKSKGSEQFDTHEMVGK</sequence>
<evidence type="ECO:0000313" key="3">
    <source>
        <dbReference type="EMBL" id="KAG8458646.1"/>
    </source>
</evidence>
<keyword evidence="4" id="KW-1185">Reference proteome</keyword>
<proteinExistence type="predicted"/>
<name>A0A8J6C4V8_DIALT</name>
<evidence type="ECO:0000256" key="2">
    <source>
        <dbReference type="SAM" id="MobiDB-lite"/>
    </source>
</evidence>
<dbReference type="EMBL" id="JAGTXO010000049">
    <property type="protein sequence ID" value="KAG8458646.1"/>
    <property type="molecule type" value="Genomic_DNA"/>
</dbReference>
<organism evidence="3 4">
    <name type="scientific">Diacronema lutheri</name>
    <name type="common">Unicellular marine alga</name>
    <name type="synonym">Monochrysis lutheri</name>
    <dbReference type="NCBI Taxonomy" id="2081491"/>
    <lineage>
        <taxon>Eukaryota</taxon>
        <taxon>Haptista</taxon>
        <taxon>Haptophyta</taxon>
        <taxon>Pavlovophyceae</taxon>
        <taxon>Pavlovales</taxon>
        <taxon>Pavlovaceae</taxon>
        <taxon>Diacronema</taxon>
    </lineage>
</organism>
<protein>
    <submittedName>
        <fullName evidence="3">Uncharacterized protein</fullName>
    </submittedName>
</protein>